<dbReference type="PANTHER" id="PTHR43383">
    <property type="entry name" value="NODULIN 6"/>
    <property type="match status" value="1"/>
</dbReference>
<dbReference type="FunFam" id="3.10.20.70:FF:000009">
    <property type="entry name" value="Glutamate-ammonia ligase"/>
    <property type="match status" value="1"/>
</dbReference>
<dbReference type="InterPro" id="IPR032466">
    <property type="entry name" value="Metal_Hydrolase"/>
</dbReference>
<dbReference type="EMBL" id="ABEU02000014">
    <property type="protein sequence ID" value="PNR41312.1"/>
    <property type="molecule type" value="Genomic_DNA"/>
</dbReference>
<reference evidence="6" key="3">
    <citation type="submission" date="2020-12" db="UniProtKB">
        <authorList>
            <consortium name="EnsemblPlants"/>
        </authorList>
    </citation>
    <scope>IDENTIFICATION</scope>
</reference>
<dbReference type="STRING" id="3218.A0A2K1JIC3"/>
<dbReference type="InterPro" id="IPR014746">
    <property type="entry name" value="Gln_synth/guanido_kin_cat_dom"/>
</dbReference>
<evidence type="ECO:0000259" key="4">
    <source>
        <dbReference type="PROSITE" id="PS51987"/>
    </source>
</evidence>
<dbReference type="FunCoup" id="A0A2K1JIC3">
    <property type="interactions" value="453"/>
</dbReference>
<dbReference type="SUPFAM" id="SSF51556">
    <property type="entry name" value="Metallo-dependent hydrolases"/>
    <property type="match status" value="1"/>
</dbReference>
<evidence type="ECO:0000313" key="5">
    <source>
        <dbReference type="EMBL" id="PNR41312.1"/>
    </source>
</evidence>
<feature type="domain" description="GS catalytic" evidence="4">
    <location>
        <begin position="579"/>
        <end position="913"/>
    </location>
</feature>
<gene>
    <name evidence="6" type="primary">LOC112291400</name>
    <name evidence="5" type="ORF">PHYPA_018715</name>
</gene>
<dbReference type="PANTHER" id="PTHR43383:SF2">
    <property type="entry name" value="AMIDOHYDROLASE 2 FAMILY PROTEIN"/>
    <property type="match status" value="1"/>
</dbReference>
<dbReference type="GO" id="GO:0004356">
    <property type="term" value="F:glutamine synthetase activity"/>
    <property type="evidence" value="ECO:0007669"/>
    <property type="project" value="InterPro"/>
</dbReference>
<name>A0A2K1JIC3_PHYPA</name>
<organism evidence="5">
    <name type="scientific">Physcomitrium patens</name>
    <name type="common">Spreading-leaved earth moss</name>
    <name type="synonym">Physcomitrella patens</name>
    <dbReference type="NCBI Taxonomy" id="3218"/>
    <lineage>
        <taxon>Eukaryota</taxon>
        <taxon>Viridiplantae</taxon>
        <taxon>Streptophyta</taxon>
        <taxon>Embryophyta</taxon>
        <taxon>Bryophyta</taxon>
        <taxon>Bryophytina</taxon>
        <taxon>Bryopsida</taxon>
        <taxon>Funariidae</taxon>
        <taxon>Funariales</taxon>
        <taxon>Funariaceae</taxon>
        <taxon>Physcomitrium</taxon>
    </lineage>
</organism>
<evidence type="ECO:0000313" key="7">
    <source>
        <dbReference type="Proteomes" id="UP000006727"/>
    </source>
</evidence>
<evidence type="ECO:0000313" key="6">
    <source>
        <dbReference type="EnsemblPlants" id="Pp3c14_19260V3.1"/>
    </source>
</evidence>
<dbReference type="SUPFAM" id="SSF54368">
    <property type="entry name" value="Glutamine synthetase, N-terminal domain"/>
    <property type="match status" value="1"/>
</dbReference>
<dbReference type="OrthoDB" id="77835at2759"/>
<dbReference type="InterPro" id="IPR008146">
    <property type="entry name" value="Gln_synth_cat_dom"/>
</dbReference>
<dbReference type="Pfam" id="PF00120">
    <property type="entry name" value="Gln-synt_C"/>
    <property type="match status" value="1"/>
</dbReference>
<dbReference type="SUPFAM" id="SSF55931">
    <property type="entry name" value="Glutamine synthetase/guanido kinase"/>
    <property type="match status" value="1"/>
</dbReference>
<dbReference type="PROSITE" id="PS51987">
    <property type="entry name" value="GS_CATALYTIC"/>
    <property type="match status" value="1"/>
</dbReference>
<dbReference type="InterPro" id="IPR036651">
    <property type="entry name" value="Gln_synt_N_sf"/>
</dbReference>
<dbReference type="EnsemblPlants" id="Pp3c14_19260V3.1">
    <property type="protein sequence ID" value="Pp3c14_19260V3.1"/>
    <property type="gene ID" value="Pp3c14_19260"/>
</dbReference>
<dbReference type="GO" id="GO:0006542">
    <property type="term" value="P:glutamine biosynthetic process"/>
    <property type="evidence" value="ECO:0007669"/>
    <property type="project" value="InterPro"/>
</dbReference>
<dbReference type="SMART" id="SM01230">
    <property type="entry name" value="Gln-synt_C"/>
    <property type="match status" value="1"/>
</dbReference>
<reference evidence="5 7" key="1">
    <citation type="journal article" date="2008" name="Science">
        <title>The Physcomitrella genome reveals evolutionary insights into the conquest of land by plants.</title>
        <authorList>
            <person name="Rensing S."/>
            <person name="Lang D."/>
            <person name="Zimmer A."/>
            <person name="Terry A."/>
            <person name="Salamov A."/>
            <person name="Shapiro H."/>
            <person name="Nishiyama T."/>
            <person name="Perroud P.-F."/>
            <person name="Lindquist E."/>
            <person name="Kamisugi Y."/>
            <person name="Tanahashi T."/>
            <person name="Sakakibara K."/>
            <person name="Fujita T."/>
            <person name="Oishi K."/>
            <person name="Shin-I T."/>
            <person name="Kuroki Y."/>
            <person name="Toyoda A."/>
            <person name="Suzuki Y."/>
            <person name="Hashimoto A."/>
            <person name="Yamaguchi K."/>
            <person name="Sugano A."/>
            <person name="Kohara Y."/>
            <person name="Fujiyama A."/>
            <person name="Anterola A."/>
            <person name="Aoki S."/>
            <person name="Ashton N."/>
            <person name="Barbazuk W.B."/>
            <person name="Barker E."/>
            <person name="Bennetzen J."/>
            <person name="Bezanilla M."/>
            <person name="Blankenship R."/>
            <person name="Cho S.H."/>
            <person name="Dutcher S."/>
            <person name="Estelle M."/>
            <person name="Fawcett J.A."/>
            <person name="Gundlach H."/>
            <person name="Hanada K."/>
            <person name="Heyl A."/>
            <person name="Hicks K.A."/>
            <person name="Hugh J."/>
            <person name="Lohr M."/>
            <person name="Mayer K."/>
            <person name="Melkozernov A."/>
            <person name="Murata T."/>
            <person name="Nelson D."/>
            <person name="Pils B."/>
            <person name="Prigge M."/>
            <person name="Reiss B."/>
            <person name="Renner T."/>
            <person name="Rombauts S."/>
            <person name="Rushton P."/>
            <person name="Sanderfoot A."/>
            <person name="Schween G."/>
            <person name="Shiu S.-H."/>
            <person name="Stueber K."/>
            <person name="Theodoulou F.L."/>
            <person name="Tu H."/>
            <person name="Van de Peer Y."/>
            <person name="Verrier P.J."/>
            <person name="Waters E."/>
            <person name="Wood A."/>
            <person name="Yang L."/>
            <person name="Cove D."/>
            <person name="Cuming A."/>
            <person name="Hasebe M."/>
            <person name="Lucas S."/>
            <person name="Mishler D.B."/>
            <person name="Reski R."/>
            <person name="Grigoriev I."/>
            <person name="Quatrano R.S."/>
            <person name="Boore J.L."/>
        </authorList>
    </citation>
    <scope>NUCLEOTIDE SEQUENCE [LARGE SCALE GENOMIC DNA]</scope>
    <source>
        <strain evidence="6 7">cv. Gransden 2004</strain>
    </source>
</reference>
<proteinExistence type="inferred from homology"/>
<accession>A0A2K1JIC3</accession>
<dbReference type="FunFam" id="3.20.20.140:FF:000046">
    <property type="entry name" value="Glutamate-ammonia ligase"/>
    <property type="match status" value="1"/>
</dbReference>
<dbReference type="RefSeq" id="XP_073394557.1">
    <property type="nucleotide sequence ID" value="XM_073538456.1"/>
</dbReference>
<dbReference type="Proteomes" id="UP000006727">
    <property type="component" value="Chromosome 14"/>
</dbReference>
<dbReference type="AlphaFoldDB" id="A0A2K1JIC3"/>
<feature type="region of interest" description="Disordered" evidence="3">
    <location>
        <begin position="428"/>
        <end position="447"/>
    </location>
</feature>
<keyword evidence="7" id="KW-1185">Reference proteome</keyword>
<protein>
    <recommendedName>
        <fullName evidence="4">GS catalytic domain-containing protein</fullName>
    </recommendedName>
</protein>
<dbReference type="GO" id="GO:0016787">
    <property type="term" value="F:hydrolase activity"/>
    <property type="evidence" value="ECO:0007669"/>
    <property type="project" value="InterPro"/>
</dbReference>
<evidence type="ECO:0000256" key="2">
    <source>
        <dbReference type="RuleBase" id="RU000384"/>
    </source>
</evidence>
<dbReference type="GeneID" id="112291400"/>
<dbReference type="InterPro" id="IPR006680">
    <property type="entry name" value="Amidohydro-rel"/>
</dbReference>
<dbReference type="Gene3D" id="3.20.20.140">
    <property type="entry name" value="Metal-dependent hydrolases"/>
    <property type="match status" value="1"/>
</dbReference>
<evidence type="ECO:0000256" key="1">
    <source>
        <dbReference type="PROSITE-ProRule" id="PRU01331"/>
    </source>
</evidence>
<dbReference type="Pfam" id="PF04909">
    <property type="entry name" value="Amidohydro_2"/>
    <property type="match status" value="1"/>
</dbReference>
<dbReference type="Gene3D" id="3.10.20.70">
    <property type="entry name" value="Glutamine synthetase, N-terminal domain"/>
    <property type="match status" value="1"/>
</dbReference>
<dbReference type="Gramene" id="Pp3c14_19260V3.1">
    <property type="protein sequence ID" value="Pp3c14_19260V3.1"/>
    <property type="gene ID" value="Pp3c14_19260"/>
</dbReference>
<dbReference type="Gene3D" id="3.30.590.10">
    <property type="entry name" value="Glutamine synthetase/guanido kinase, catalytic domain"/>
    <property type="match status" value="1"/>
</dbReference>
<comment type="similarity">
    <text evidence="1 2">Belongs to the glutamine synthetase family.</text>
</comment>
<dbReference type="FunFam" id="3.30.590.10:FF:000012">
    <property type="entry name" value="Glutamate-ammonia ligase"/>
    <property type="match status" value="1"/>
</dbReference>
<dbReference type="PaxDb" id="3218-PP1S34_68V6.1"/>
<sequence>MATEREKDHERIRAVCAQVPLIDAHAHNVVAMDSTLPFLQCFSEARGHEALSSVPHSLSFQRSLKDLAELYSCEPTLVAIEHYRKTEGLAAISEKCFDAANIEFVLLDDGLTMDKMVSLGWHRKYIPGVHRVLRIETVAEAILNQGIQGNVRWTLESFEHRFSSTLESLSSKVVAFKSIAAYRSGLRINPYVSAQESENGLFDNLRAGSPVRVSNKALIDFIFTRALEVATTRDVPLQIHTGFGDKDLQLELANPLHLRAVLECPHYANARVVLLHGSYPFMREASYLASVYPQVHLDFGLVVPKLSVRGMRCAVSDLMDLAPVNKIMFSTDGYAFPETFFLGAKWSREILARVLIEAYDNGDMPINEALAAADGILGRNALDFYKLEGKGGFSASTDSLSKLNQQATLQGLGSASLVSMERTPFAPRLPPSLRTLPQGKSMKDSQSLLASPRALKVDVLDEKVIDPVAVEEKDVHEGVAVKHVRLLFSDGSGQRRCRVVPVKRYEGVVMDHGLGITQACMAMTSFSDTPAPNSGLSAIGEIRLMPDISTRRRLPWFPEHEIALVDMHSKPGVAWQYCPRSTLRSVTQTLEKEFGLTLRAGFESEFYLLKRAEGEKKWQGVDATPYCSSAGFNAASPILSEITSTLSALGIQIEQMHCESGGGQFELAVGHFPCLEAADKLLLLRETVSAIADKNGLRASFLPKYFPKGAGVGSHVHLSIWQGDQNVLMGKGSGSKHGMSKQGQEFMAGVLDHLSAIFAMTCTIPNSYSRIQPNTWSGAFKCWGRDNREAPLRTASPPGCDADMVSNFELKSFDGCANPHLGLAAIIAAGMDGLRKHHQLPEPTEVNPAELEDGKIEALPSSLVQAVEALEGDSVLREVLGEPLVKAVIAIRKAEVEYYKDKVDAEEMLVERY</sequence>
<evidence type="ECO:0000256" key="3">
    <source>
        <dbReference type="SAM" id="MobiDB-lite"/>
    </source>
</evidence>
<reference evidence="5 7" key="2">
    <citation type="journal article" date="2018" name="Plant J.">
        <title>The Physcomitrella patens chromosome-scale assembly reveals moss genome structure and evolution.</title>
        <authorList>
            <person name="Lang D."/>
            <person name="Ullrich K.K."/>
            <person name="Murat F."/>
            <person name="Fuchs J."/>
            <person name="Jenkins J."/>
            <person name="Haas F.B."/>
            <person name="Piednoel M."/>
            <person name="Gundlach H."/>
            <person name="Van Bel M."/>
            <person name="Meyberg R."/>
            <person name="Vives C."/>
            <person name="Morata J."/>
            <person name="Symeonidi A."/>
            <person name="Hiss M."/>
            <person name="Muchero W."/>
            <person name="Kamisugi Y."/>
            <person name="Saleh O."/>
            <person name="Blanc G."/>
            <person name="Decker E.L."/>
            <person name="van Gessel N."/>
            <person name="Grimwood J."/>
            <person name="Hayes R.D."/>
            <person name="Graham S.W."/>
            <person name="Gunter L.E."/>
            <person name="McDaniel S.F."/>
            <person name="Hoernstein S.N.W."/>
            <person name="Larsson A."/>
            <person name="Li F.W."/>
            <person name="Perroud P.F."/>
            <person name="Phillips J."/>
            <person name="Ranjan P."/>
            <person name="Rokshar D.S."/>
            <person name="Rothfels C.J."/>
            <person name="Schneider L."/>
            <person name="Shu S."/>
            <person name="Stevenson D.W."/>
            <person name="Thummler F."/>
            <person name="Tillich M."/>
            <person name="Villarreal Aguilar J.C."/>
            <person name="Widiez T."/>
            <person name="Wong G.K."/>
            <person name="Wymore A."/>
            <person name="Zhang Y."/>
            <person name="Zimmer A.D."/>
            <person name="Quatrano R.S."/>
            <person name="Mayer K.F.X."/>
            <person name="Goodstein D."/>
            <person name="Casacuberta J.M."/>
            <person name="Vandepoele K."/>
            <person name="Reski R."/>
            <person name="Cuming A.C."/>
            <person name="Tuskan G.A."/>
            <person name="Maumus F."/>
            <person name="Salse J."/>
            <person name="Schmutz J."/>
            <person name="Rensing S.A."/>
        </authorList>
    </citation>
    <scope>NUCLEOTIDE SEQUENCE [LARGE SCALE GENOMIC DNA]</scope>
    <source>
        <strain evidence="6 7">cv. Gransden 2004</strain>
    </source>
</reference>